<name>E4ZYT9_LEPMJ</name>
<dbReference type="InParanoid" id="E4ZYT9"/>
<keyword evidence="2" id="KW-0472">Membrane</keyword>
<evidence type="ECO:0000313" key="3">
    <source>
        <dbReference type="EMBL" id="CBX96615.1"/>
    </source>
</evidence>
<evidence type="ECO:0000256" key="2">
    <source>
        <dbReference type="SAM" id="Phobius"/>
    </source>
</evidence>
<keyword evidence="2" id="KW-1133">Transmembrane helix</keyword>
<dbReference type="eggNOG" id="ENOG502TGB0">
    <property type="taxonomic scope" value="Eukaryota"/>
</dbReference>
<evidence type="ECO:0000313" key="4">
    <source>
        <dbReference type="Proteomes" id="UP000002668"/>
    </source>
</evidence>
<evidence type="ECO:0000256" key="1">
    <source>
        <dbReference type="SAM" id="MobiDB-lite"/>
    </source>
</evidence>
<dbReference type="VEuPathDB" id="FungiDB:LEMA_P108800.1"/>
<dbReference type="OrthoDB" id="3942886at2759"/>
<dbReference type="Proteomes" id="UP000002668">
    <property type="component" value="Genome"/>
</dbReference>
<dbReference type="HOGENOM" id="CLU_104690_0_0_1"/>
<accession>E4ZYT9</accession>
<dbReference type="OMA" id="ITWMVIA"/>
<organism evidence="4">
    <name type="scientific">Leptosphaeria maculans (strain JN3 / isolate v23.1.3 / race Av1-4-5-6-7-8)</name>
    <name type="common">Blackleg fungus</name>
    <name type="synonym">Phoma lingam</name>
    <dbReference type="NCBI Taxonomy" id="985895"/>
    <lineage>
        <taxon>Eukaryota</taxon>
        <taxon>Fungi</taxon>
        <taxon>Dikarya</taxon>
        <taxon>Ascomycota</taxon>
        <taxon>Pezizomycotina</taxon>
        <taxon>Dothideomycetes</taxon>
        <taxon>Pleosporomycetidae</taxon>
        <taxon>Pleosporales</taxon>
        <taxon>Pleosporineae</taxon>
        <taxon>Leptosphaeriaceae</taxon>
        <taxon>Plenodomus</taxon>
        <taxon>Plenodomus lingam/Leptosphaeria maculans species complex</taxon>
    </lineage>
</organism>
<keyword evidence="2" id="KW-0812">Transmembrane</keyword>
<dbReference type="EMBL" id="FP929129">
    <property type="protein sequence ID" value="CBX96615.1"/>
    <property type="molecule type" value="Genomic_DNA"/>
</dbReference>
<proteinExistence type="predicted"/>
<gene>
    <name evidence="3" type="ORF">LEMA_P108800.1</name>
</gene>
<feature type="region of interest" description="Disordered" evidence="1">
    <location>
        <begin position="58"/>
        <end position="95"/>
    </location>
</feature>
<keyword evidence="4" id="KW-1185">Reference proteome</keyword>
<dbReference type="GeneID" id="13283280"/>
<feature type="compositionally biased region" description="Basic and acidic residues" evidence="1">
    <location>
        <begin position="70"/>
        <end position="84"/>
    </location>
</feature>
<feature type="transmembrane region" description="Helical" evidence="2">
    <location>
        <begin position="28"/>
        <end position="47"/>
    </location>
</feature>
<sequence length="196" mass="21608">MPPHPDSSSQDCTVSGYISAPPARFLELLLLVTLLVAATRSTVNFFMKRRNMADSRLGFDKTLNPTRPSLQKEDSGLGLKRDSKSPQSNPDLDHNTHLQSLKSETLQPNLAPIHPWIAPPVPLPGPYDAPYYPLPLPTIRSHSQEPATDDFQELSTRSYTRRSSANSELSADIVLEGSTTVSSQGWKRTQWTVSAG</sequence>
<protein>
    <submittedName>
        <fullName evidence="3">Predicted protein</fullName>
    </submittedName>
</protein>
<reference evidence="4" key="1">
    <citation type="journal article" date="2011" name="Nat. Commun.">
        <title>Effector diversification within compartments of the Leptosphaeria maculans genome affected by Repeat-Induced Point mutations.</title>
        <authorList>
            <person name="Rouxel T."/>
            <person name="Grandaubert J."/>
            <person name="Hane J.K."/>
            <person name="Hoede C."/>
            <person name="van de Wouw A.P."/>
            <person name="Couloux A."/>
            <person name="Dominguez V."/>
            <person name="Anthouard V."/>
            <person name="Bally P."/>
            <person name="Bourras S."/>
            <person name="Cozijnsen A.J."/>
            <person name="Ciuffetti L.M."/>
            <person name="Degrave A."/>
            <person name="Dilmaghani A."/>
            <person name="Duret L."/>
            <person name="Fudal I."/>
            <person name="Goodwin S.B."/>
            <person name="Gout L."/>
            <person name="Glaser N."/>
            <person name="Linglin J."/>
            <person name="Kema G.H.J."/>
            <person name="Lapalu N."/>
            <person name="Lawrence C.B."/>
            <person name="May K."/>
            <person name="Meyer M."/>
            <person name="Ollivier B."/>
            <person name="Poulain J."/>
            <person name="Schoch C.L."/>
            <person name="Simon A."/>
            <person name="Spatafora J.W."/>
            <person name="Stachowiak A."/>
            <person name="Turgeon B.G."/>
            <person name="Tyler B.M."/>
            <person name="Vincent D."/>
            <person name="Weissenbach J."/>
            <person name="Amselem J."/>
            <person name="Quesneville H."/>
            <person name="Oliver R.P."/>
            <person name="Wincker P."/>
            <person name="Balesdent M.-H."/>
            <person name="Howlett B.J."/>
        </authorList>
    </citation>
    <scope>NUCLEOTIDE SEQUENCE [LARGE SCALE GENOMIC DNA]</scope>
    <source>
        <strain evidence="4">JN3 / isolate v23.1.3 / race Av1-4-5-6-7-8</strain>
    </source>
</reference>
<dbReference type="AlphaFoldDB" id="E4ZYT9"/>